<dbReference type="Pfam" id="PF00158">
    <property type="entry name" value="Sigma54_activat"/>
    <property type="match status" value="1"/>
</dbReference>
<dbReference type="InterPro" id="IPR002197">
    <property type="entry name" value="HTH_Fis"/>
</dbReference>
<dbReference type="PROSITE" id="PS00675">
    <property type="entry name" value="SIGMA54_INTERACT_1"/>
    <property type="match status" value="1"/>
</dbReference>
<dbReference type="InterPro" id="IPR009057">
    <property type="entry name" value="Homeodomain-like_sf"/>
</dbReference>
<name>A0A2K4WAA2_9PSED</name>
<dbReference type="InterPro" id="IPR002078">
    <property type="entry name" value="Sigma_54_int"/>
</dbReference>
<dbReference type="InterPro" id="IPR029016">
    <property type="entry name" value="GAF-like_dom_sf"/>
</dbReference>
<dbReference type="Pfam" id="PF25601">
    <property type="entry name" value="AAA_lid_14"/>
    <property type="match status" value="1"/>
</dbReference>
<dbReference type="SMART" id="SM00382">
    <property type="entry name" value="AAA"/>
    <property type="match status" value="1"/>
</dbReference>
<dbReference type="AlphaFoldDB" id="A0A2K4WAA2"/>
<keyword evidence="5" id="KW-0804">Transcription</keyword>
<dbReference type="InterPro" id="IPR027417">
    <property type="entry name" value="P-loop_NTPase"/>
</dbReference>
<dbReference type="Gene3D" id="1.10.8.60">
    <property type="match status" value="1"/>
</dbReference>
<dbReference type="PANTHER" id="PTHR32071">
    <property type="entry name" value="TRANSCRIPTIONAL REGULATORY PROTEIN"/>
    <property type="match status" value="1"/>
</dbReference>
<evidence type="ECO:0000256" key="2">
    <source>
        <dbReference type="ARBA" id="ARBA00022840"/>
    </source>
</evidence>
<evidence type="ECO:0000313" key="8">
    <source>
        <dbReference type="Proteomes" id="UP000238093"/>
    </source>
</evidence>
<dbReference type="InterPro" id="IPR025662">
    <property type="entry name" value="Sigma_54_int_dom_ATP-bd_1"/>
</dbReference>
<dbReference type="SUPFAM" id="SSF55781">
    <property type="entry name" value="GAF domain-like"/>
    <property type="match status" value="1"/>
</dbReference>
<dbReference type="GO" id="GO:0006355">
    <property type="term" value="P:regulation of DNA-templated transcription"/>
    <property type="evidence" value="ECO:0007669"/>
    <property type="project" value="InterPro"/>
</dbReference>
<dbReference type="SUPFAM" id="SSF46689">
    <property type="entry name" value="Homeodomain-like"/>
    <property type="match status" value="1"/>
</dbReference>
<dbReference type="PROSITE" id="PS00676">
    <property type="entry name" value="SIGMA54_INTERACT_2"/>
    <property type="match status" value="1"/>
</dbReference>
<reference evidence="7 8" key="1">
    <citation type="submission" date="2017-11" db="EMBL/GenBank/DDBJ databases">
        <authorList>
            <person name="Han C.G."/>
        </authorList>
    </citation>
    <scope>NUCLEOTIDE SEQUENCE [LARGE SCALE GENOMIC DNA]</scope>
    <source>
        <strain evidence="7">CFBP6411</strain>
    </source>
</reference>
<sequence>MKKDVISTHQLKALHALLPLLGDLAVELPAEHRYYRVLDALRELVPSDALALLRLEQGELVPVAAHGLASDAMARRYRVANHPRLNAIIEAQGAVLFPPNCDLPDPYDGLIGSSALPVHDCMGCALRINDKTWGVLTLDALTVGQFTEQDLQTVETFAMFAAATVVAASRFDDLLRTVAGERKRAEAYRLSARRPKPEMIGNSDSFRQLISEIDLVASSDLTVLITGETGVGKELVAQRLHDLSARADKPFITVNCAALPEHLVESELFGHVKGAFSGAIENRLGKFEVASTGTLFLDEIGELPLAVQATLLRVLQGGQLQRVGSDKPHVVDIRLIAATNRDLAEEVRTGRFRADLYHRLSVYPLRVPSLRERRDDIMLLAGAFAEENRWRVGVPSLRFSDSARQALVGYSWPGNIRELEHLMARAALKAKKRAASLKRQSVLSLELHDLDLDLDLDLLESPSETVAEESGALLSLQPLVKDFRSSVDGYKKAILEEALRRSEGNVSAAARSLNLDRANLTRLAERLGVSHVREK</sequence>
<proteinExistence type="predicted"/>
<dbReference type="InterPro" id="IPR025944">
    <property type="entry name" value="Sigma_54_int_dom_CS"/>
</dbReference>
<gene>
    <name evidence="7" type="primary">norR</name>
    <name evidence="7" type="ORF">CFBP6411_01434</name>
</gene>
<dbReference type="InterPro" id="IPR058031">
    <property type="entry name" value="AAA_lid_NorR"/>
</dbReference>
<dbReference type="Gene3D" id="3.40.50.300">
    <property type="entry name" value="P-loop containing nucleotide triphosphate hydrolases"/>
    <property type="match status" value="1"/>
</dbReference>
<dbReference type="InterPro" id="IPR003018">
    <property type="entry name" value="GAF"/>
</dbReference>
<dbReference type="Gene3D" id="1.10.10.60">
    <property type="entry name" value="Homeodomain-like"/>
    <property type="match status" value="1"/>
</dbReference>
<dbReference type="FunFam" id="3.40.50.300:FF:000006">
    <property type="entry name" value="DNA-binding transcriptional regulator NtrC"/>
    <property type="match status" value="1"/>
</dbReference>
<dbReference type="InterPro" id="IPR025943">
    <property type="entry name" value="Sigma_54_int_dom_ATP-bd_2"/>
</dbReference>
<dbReference type="CDD" id="cd00009">
    <property type="entry name" value="AAA"/>
    <property type="match status" value="1"/>
</dbReference>
<dbReference type="NCBIfam" id="NF003451">
    <property type="entry name" value="PRK05022.1"/>
    <property type="match status" value="1"/>
</dbReference>
<dbReference type="PROSITE" id="PS00688">
    <property type="entry name" value="SIGMA54_INTERACT_3"/>
    <property type="match status" value="1"/>
</dbReference>
<evidence type="ECO:0000259" key="6">
    <source>
        <dbReference type="PROSITE" id="PS50045"/>
    </source>
</evidence>
<dbReference type="PANTHER" id="PTHR32071:SF35">
    <property type="entry name" value="ANAEROBIC NITRIC OXIDE REDUCTASE TRANSCRIPTION REGULATOR NORR"/>
    <property type="match status" value="1"/>
</dbReference>
<dbReference type="GO" id="GO:0005524">
    <property type="term" value="F:ATP binding"/>
    <property type="evidence" value="ECO:0007669"/>
    <property type="project" value="UniProtKB-KW"/>
</dbReference>
<keyword evidence="1" id="KW-0547">Nucleotide-binding</keyword>
<evidence type="ECO:0000256" key="5">
    <source>
        <dbReference type="ARBA" id="ARBA00023163"/>
    </source>
</evidence>
<evidence type="ECO:0000256" key="4">
    <source>
        <dbReference type="ARBA" id="ARBA00023125"/>
    </source>
</evidence>
<dbReference type="Pfam" id="PF01590">
    <property type="entry name" value="GAF"/>
    <property type="match status" value="1"/>
</dbReference>
<dbReference type="GO" id="GO:0043565">
    <property type="term" value="F:sequence-specific DNA binding"/>
    <property type="evidence" value="ECO:0007669"/>
    <property type="project" value="InterPro"/>
</dbReference>
<keyword evidence="2" id="KW-0067">ATP-binding</keyword>
<dbReference type="PRINTS" id="PR01590">
    <property type="entry name" value="HTHFIS"/>
</dbReference>
<dbReference type="EMBL" id="LT963408">
    <property type="protein sequence ID" value="SOS32794.1"/>
    <property type="molecule type" value="Genomic_DNA"/>
</dbReference>
<keyword evidence="4" id="KW-0238">DNA-binding</keyword>
<dbReference type="Gene3D" id="3.30.450.40">
    <property type="match status" value="1"/>
</dbReference>
<evidence type="ECO:0000256" key="3">
    <source>
        <dbReference type="ARBA" id="ARBA00023015"/>
    </source>
</evidence>
<accession>A0A2K4WAA2</accession>
<dbReference type="Proteomes" id="UP000238093">
    <property type="component" value="Chromosome I"/>
</dbReference>
<feature type="domain" description="Sigma-54 factor interaction" evidence="6">
    <location>
        <begin position="199"/>
        <end position="428"/>
    </location>
</feature>
<evidence type="ECO:0000313" key="7">
    <source>
        <dbReference type="EMBL" id="SOS32794.1"/>
    </source>
</evidence>
<dbReference type="SUPFAM" id="SSF52540">
    <property type="entry name" value="P-loop containing nucleoside triphosphate hydrolases"/>
    <property type="match status" value="1"/>
</dbReference>
<keyword evidence="3" id="KW-0805">Transcription regulation</keyword>
<dbReference type="Pfam" id="PF02954">
    <property type="entry name" value="HTH_8"/>
    <property type="match status" value="1"/>
</dbReference>
<dbReference type="SMART" id="SM00065">
    <property type="entry name" value="GAF"/>
    <property type="match status" value="1"/>
</dbReference>
<organism evidence="7 8">
    <name type="scientific">Pseudomonas syringae group genomosp. 3</name>
    <dbReference type="NCBI Taxonomy" id="251701"/>
    <lineage>
        <taxon>Bacteria</taxon>
        <taxon>Pseudomonadati</taxon>
        <taxon>Pseudomonadota</taxon>
        <taxon>Gammaproteobacteria</taxon>
        <taxon>Pseudomonadales</taxon>
        <taxon>Pseudomonadaceae</taxon>
        <taxon>Pseudomonas</taxon>
    </lineage>
</organism>
<protein>
    <submittedName>
        <fullName evidence="7">Anaerobic nitric oxide reductase transcription regulator NorR</fullName>
    </submittedName>
</protein>
<dbReference type="InterPro" id="IPR003593">
    <property type="entry name" value="AAA+_ATPase"/>
</dbReference>
<evidence type="ECO:0000256" key="1">
    <source>
        <dbReference type="ARBA" id="ARBA00022741"/>
    </source>
</evidence>
<dbReference type="RefSeq" id="WP_104698336.1">
    <property type="nucleotide sequence ID" value="NZ_LT963408.1"/>
</dbReference>
<dbReference type="PROSITE" id="PS50045">
    <property type="entry name" value="SIGMA54_INTERACT_4"/>
    <property type="match status" value="1"/>
</dbReference>